<evidence type="ECO:0000256" key="2">
    <source>
        <dbReference type="SAM" id="Phobius"/>
    </source>
</evidence>
<feature type="chain" id="PRO_5043702695" evidence="3">
    <location>
        <begin position="35"/>
        <end position="177"/>
    </location>
</feature>
<keyword evidence="2" id="KW-1133">Transmembrane helix</keyword>
<keyword evidence="3" id="KW-0732">Signal</keyword>
<name>A0A222VTY7_9PSEU</name>
<gene>
    <name evidence="4" type="ORF">SAMN05421630_11219</name>
</gene>
<feature type="compositionally biased region" description="Gly residues" evidence="1">
    <location>
        <begin position="132"/>
        <end position="145"/>
    </location>
</feature>
<proteinExistence type="predicted"/>
<feature type="transmembrane region" description="Helical" evidence="2">
    <location>
        <begin position="151"/>
        <end position="169"/>
    </location>
</feature>
<dbReference type="KEGG" id="pmad:BAY61_22345"/>
<sequence>MGSKGRLATTIAAAMIGTCVLVGAPAAVAQTAQASDVLAVSPPAASPGTLVEMRLVASVTCPGPSVPQSGALSNITVIHAAADGTAWQGTVKNVQAGSYSITARCQTAGKQATGTLEVTGSQVSTRPSGPAHTGGGGTADEASGGGGGGSLIGTLGVVAVGAVGAWLVLRRKADSRG</sequence>
<evidence type="ECO:0000256" key="3">
    <source>
        <dbReference type="SAM" id="SignalP"/>
    </source>
</evidence>
<feature type="compositionally biased region" description="Polar residues" evidence="1">
    <location>
        <begin position="116"/>
        <end position="127"/>
    </location>
</feature>
<dbReference type="STRING" id="530584.SAMN05421630_11219"/>
<keyword evidence="2" id="KW-0812">Transmembrane</keyword>
<keyword evidence="2" id="KW-0472">Membrane</keyword>
<feature type="signal peptide" evidence="3">
    <location>
        <begin position="1"/>
        <end position="34"/>
    </location>
</feature>
<accession>A0A222VTY7</accession>
<dbReference type="AlphaFoldDB" id="A0A222VTY7"/>
<dbReference type="Proteomes" id="UP000199494">
    <property type="component" value="Unassembled WGS sequence"/>
</dbReference>
<evidence type="ECO:0000313" key="4">
    <source>
        <dbReference type="EMBL" id="SDD75864.1"/>
    </source>
</evidence>
<protein>
    <submittedName>
        <fullName evidence="4">Uncharacterized protein</fullName>
    </submittedName>
</protein>
<feature type="region of interest" description="Disordered" evidence="1">
    <location>
        <begin position="116"/>
        <end position="145"/>
    </location>
</feature>
<keyword evidence="5" id="KW-1185">Reference proteome</keyword>
<evidence type="ECO:0000256" key="1">
    <source>
        <dbReference type="SAM" id="MobiDB-lite"/>
    </source>
</evidence>
<evidence type="ECO:0000313" key="5">
    <source>
        <dbReference type="Proteomes" id="UP000199494"/>
    </source>
</evidence>
<dbReference type="EMBL" id="FMZE01000012">
    <property type="protein sequence ID" value="SDD75864.1"/>
    <property type="molecule type" value="Genomic_DNA"/>
</dbReference>
<reference evidence="4 5" key="1">
    <citation type="submission" date="2016-10" db="EMBL/GenBank/DDBJ databases">
        <authorList>
            <person name="de Groot N.N."/>
        </authorList>
    </citation>
    <scope>NUCLEOTIDE SEQUENCE [LARGE SCALE GENOMIC DNA]</scope>
    <source>
        <strain evidence="4 5">CGMCC 4.5506</strain>
    </source>
</reference>
<dbReference type="RefSeq" id="WP_091809528.1">
    <property type="nucleotide sequence ID" value="NZ_CP016353.1"/>
</dbReference>
<organism evidence="4 5">
    <name type="scientific">Prauserella marina</name>
    <dbReference type="NCBI Taxonomy" id="530584"/>
    <lineage>
        <taxon>Bacteria</taxon>
        <taxon>Bacillati</taxon>
        <taxon>Actinomycetota</taxon>
        <taxon>Actinomycetes</taxon>
        <taxon>Pseudonocardiales</taxon>
        <taxon>Pseudonocardiaceae</taxon>
        <taxon>Prauserella</taxon>
    </lineage>
</organism>